<dbReference type="InterPro" id="IPR013785">
    <property type="entry name" value="Aldolase_TIM"/>
</dbReference>
<dbReference type="AlphaFoldDB" id="G0GEJ5"/>
<proteinExistence type="inferred from homology"/>
<dbReference type="CDD" id="cd00452">
    <property type="entry name" value="KDPG_aldolase"/>
    <property type="match status" value="1"/>
</dbReference>
<dbReference type="RefSeq" id="WP_014624081.1">
    <property type="nucleotide sequence ID" value="NC_017583.1"/>
</dbReference>
<dbReference type="PANTHER" id="PTHR30246">
    <property type="entry name" value="2-KETO-3-DEOXY-6-PHOSPHOGLUCONATE ALDOLASE"/>
    <property type="match status" value="1"/>
</dbReference>
<keyword evidence="5" id="KW-0119">Carbohydrate metabolism</keyword>
<evidence type="ECO:0000256" key="1">
    <source>
        <dbReference type="ARBA" id="ARBA00004761"/>
    </source>
</evidence>
<name>G0GEJ5_WINT7</name>
<dbReference type="SUPFAM" id="SSF51569">
    <property type="entry name" value="Aldolase"/>
    <property type="match status" value="1"/>
</dbReference>
<comment type="subunit">
    <text evidence="3">Homotrimer.</text>
</comment>
<dbReference type="EMBL" id="CP002903">
    <property type="protein sequence ID" value="AEJ60683.1"/>
    <property type="molecule type" value="Genomic_DNA"/>
</dbReference>
<evidence type="ECO:0000256" key="5">
    <source>
        <dbReference type="ARBA" id="ARBA00023277"/>
    </source>
</evidence>
<dbReference type="GO" id="GO:0016829">
    <property type="term" value="F:lyase activity"/>
    <property type="evidence" value="ECO:0007669"/>
    <property type="project" value="UniProtKB-KW"/>
</dbReference>
<dbReference type="Pfam" id="PF01081">
    <property type="entry name" value="Aldolase"/>
    <property type="match status" value="1"/>
</dbReference>
<dbReference type="Gene3D" id="3.20.20.70">
    <property type="entry name" value="Aldolase class I"/>
    <property type="match status" value="1"/>
</dbReference>
<dbReference type="STRING" id="869211.Spith_0399"/>
<comment type="pathway">
    <text evidence="1">Carbohydrate acid metabolism.</text>
</comment>
<evidence type="ECO:0000313" key="6">
    <source>
        <dbReference type="EMBL" id="AEJ60683.1"/>
    </source>
</evidence>
<organism evidence="6 7">
    <name type="scientific">Winmispira thermophila (strain ATCC 700085 / DSM 6578 / Z-1203)</name>
    <name type="common">Spirochaeta thermophila</name>
    <dbReference type="NCBI Taxonomy" id="869211"/>
    <lineage>
        <taxon>Bacteria</taxon>
        <taxon>Pseudomonadati</taxon>
        <taxon>Spirochaetota</taxon>
        <taxon>Spirochaetia</taxon>
        <taxon>Winmispirales</taxon>
        <taxon>Winmispiraceae</taxon>
        <taxon>Winmispira</taxon>
    </lineage>
</organism>
<dbReference type="OrthoDB" id="9802667at2"/>
<sequence>MIPRREIYRIMVEEGLIPVFFNPDPEVAKKIVEACAKGGARCIEMTNRGENAVAVFRELVTFCREHYPDLILGVGSVVDPYTAGIYIAEGAKFVVGPVFDREIALLCNSRKVPYIPGCGSATEIHEAEKYGAEICKVFPGKEVGGPGFVKSVLGPCPWTEIMPTGGVDTTEESLRAWFEAGVVAVGIGSKLITKERVKNGDFDAIAEDVKRVKALIAKIRSERGGK</sequence>
<evidence type="ECO:0000256" key="4">
    <source>
        <dbReference type="ARBA" id="ARBA00023239"/>
    </source>
</evidence>
<accession>G0GEJ5</accession>
<dbReference type="InterPro" id="IPR000887">
    <property type="entry name" value="Aldlse_KDPG_KHG"/>
</dbReference>
<protein>
    <submittedName>
        <fullName evidence="6">KDPG and KHG aldolase</fullName>
    </submittedName>
</protein>
<dbReference type="PANTHER" id="PTHR30246:SF1">
    <property type="entry name" value="2-DEHYDRO-3-DEOXY-6-PHOSPHOGALACTONATE ALDOLASE-RELATED"/>
    <property type="match status" value="1"/>
</dbReference>
<evidence type="ECO:0000256" key="2">
    <source>
        <dbReference type="ARBA" id="ARBA00006906"/>
    </source>
</evidence>
<keyword evidence="7" id="KW-1185">Reference proteome</keyword>
<dbReference type="HOGENOM" id="CLU_077795_2_0_12"/>
<dbReference type="Proteomes" id="UP000007254">
    <property type="component" value="Chromosome"/>
</dbReference>
<dbReference type="KEGG" id="stq:Spith_0399"/>
<dbReference type="NCBIfam" id="NF005499">
    <property type="entry name" value="PRK07114.1"/>
    <property type="match status" value="1"/>
</dbReference>
<evidence type="ECO:0000256" key="3">
    <source>
        <dbReference type="ARBA" id="ARBA00011233"/>
    </source>
</evidence>
<gene>
    <name evidence="6" type="ordered locus">Spith_0399</name>
</gene>
<comment type="similarity">
    <text evidence="2">Belongs to the KHG/KDPG aldolase family.</text>
</comment>
<evidence type="ECO:0000313" key="7">
    <source>
        <dbReference type="Proteomes" id="UP000007254"/>
    </source>
</evidence>
<keyword evidence="4" id="KW-0456">Lyase</keyword>
<reference evidence="6 7" key="1">
    <citation type="submission" date="2011-06" db="EMBL/GenBank/DDBJ databases">
        <title>The complete genome of Spirochaeta thermophila DSM 6578.</title>
        <authorList>
            <consortium name="US DOE Joint Genome Institute (JGI-PGF)"/>
            <person name="Lucas S."/>
            <person name="Lapidus A."/>
            <person name="Bruce D."/>
            <person name="Goodwin L."/>
            <person name="Pitluck S."/>
            <person name="Peters L."/>
            <person name="Kyrpides N."/>
            <person name="Mavromatis K."/>
            <person name="Ivanova N."/>
            <person name="Mikailova N."/>
            <person name="Pagani I."/>
            <person name="Chertkov O."/>
            <person name="Detter J.C."/>
            <person name="Tapia R."/>
            <person name="Han C."/>
            <person name="Land M."/>
            <person name="Hauser L."/>
            <person name="Markowitz V."/>
            <person name="Cheng J.-F."/>
            <person name="Hugenholtz P."/>
            <person name="Woyke T."/>
            <person name="Wu D."/>
            <person name="Spring S."/>
            <person name="Merkhoffer B."/>
            <person name="Schneider S."/>
            <person name="Klenk H.-P."/>
            <person name="Eisen J.A."/>
        </authorList>
    </citation>
    <scope>NUCLEOTIDE SEQUENCE [LARGE SCALE GENOMIC DNA]</scope>
    <source>
        <strain evidence="7">ATCC 700085 / DSM 6578 / Z-1203</strain>
    </source>
</reference>